<dbReference type="EMBL" id="JAIHOM010000004">
    <property type="protein sequence ID" value="MCW6034891.1"/>
    <property type="molecule type" value="Genomic_DNA"/>
</dbReference>
<name>A0ABT3L080_9CYAN</name>
<dbReference type="PANTHER" id="PTHR39339:SF1">
    <property type="entry name" value="CHAD DOMAIN-CONTAINING PROTEIN"/>
    <property type="match status" value="1"/>
</dbReference>
<dbReference type="RefSeq" id="WP_265262550.1">
    <property type="nucleotide sequence ID" value="NZ_JAIHOM010000004.1"/>
</dbReference>
<keyword evidence="3" id="KW-1185">Reference proteome</keyword>
<dbReference type="Proteomes" id="UP001526426">
    <property type="component" value="Unassembled WGS sequence"/>
</dbReference>
<evidence type="ECO:0000313" key="3">
    <source>
        <dbReference type="Proteomes" id="UP001526426"/>
    </source>
</evidence>
<dbReference type="Pfam" id="PF05235">
    <property type="entry name" value="CHAD"/>
    <property type="match status" value="1"/>
</dbReference>
<feature type="domain" description="CHAD" evidence="1">
    <location>
        <begin position="9"/>
        <end position="302"/>
    </location>
</feature>
<reference evidence="2 3" key="1">
    <citation type="submission" date="2021-08" db="EMBL/GenBank/DDBJ databases">
        <title>Draft genome sequence of Spirulina subsalsa with high tolerance to salinity and hype-accumulation of phycocyanin.</title>
        <authorList>
            <person name="Pei H."/>
            <person name="Jiang L."/>
        </authorList>
    </citation>
    <scope>NUCLEOTIDE SEQUENCE [LARGE SCALE GENOMIC DNA]</scope>
    <source>
        <strain evidence="2 3">FACHB-351</strain>
    </source>
</reference>
<dbReference type="InterPro" id="IPR007899">
    <property type="entry name" value="CHAD_dom"/>
</dbReference>
<dbReference type="InterPro" id="IPR038186">
    <property type="entry name" value="CHAD_dom_sf"/>
</dbReference>
<protein>
    <submittedName>
        <fullName evidence="2">CHAD domain-containing protein</fullName>
    </submittedName>
</protein>
<evidence type="ECO:0000313" key="2">
    <source>
        <dbReference type="EMBL" id="MCW6034891.1"/>
    </source>
</evidence>
<accession>A0ABT3L080</accession>
<organism evidence="2 3">
    <name type="scientific">Spirulina subsalsa FACHB-351</name>
    <dbReference type="NCBI Taxonomy" id="234711"/>
    <lineage>
        <taxon>Bacteria</taxon>
        <taxon>Bacillati</taxon>
        <taxon>Cyanobacteriota</taxon>
        <taxon>Cyanophyceae</taxon>
        <taxon>Spirulinales</taxon>
        <taxon>Spirulinaceae</taxon>
        <taxon>Spirulina</taxon>
    </lineage>
</organism>
<gene>
    <name evidence="2" type="ORF">K4A83_01190</name>
</gene>
<comment type="caution">
    <text evidence="2">The sequence shown here is derived from an EMBL/GenBank/DDBJ whole genome shotgun (WGS) entry which is preliminary data.</text>
</comment>
<sequence>MKQPTPETAVTFGDWAYIAVAKHYKKILKHEPEVLKDQDPEELHQMRVGMRRLRTVLIGFATALRLPKGIREQKVGKFARILGELRDLDVLGESLKKDYLPHLPKKEQKVLRDVFPAFKHQRHKAFKQVRKALQEKPYLKFKQRLTEWLEFPQYHAIASLPIEEVLADLLLPQVSQLLLHQGWWVGVGSLTNAVSLDPSPRALMEQVFTHEITSLHSLRKEAKRSRYQLELFTQFYGETYQSYVQDIKEIQTVLGDIQDSFVLVEFLQSLFPDPIEQELPHLTQKLQEIRWEKWQAWQGLQAQFTEPSTRHHFRLTVQKLEPLKQQSFPKDLVLLPES</sequence>
<dbReference type="PANTHER" id="PTHR39339">
    <property type="entry name" value="SLR1444 PROTEIN"/>
    <property type="match status" value="1"/>
</dbReference>
<proteinExistence type="predicted"/>
<dbReference type="SMART" id="SM00880">
    <property type="entry name" value="CHAD"/>
    <property type="match status" value="1"/>
</dbReference>
<dbReference type="Gene3D" id="1.40.20.10">
    <property type="entry name" value="CHAD domain"/>
    <property type="match status" value="1"/>
</dbReference>
<evidence type="ECO:0000259" key="1">
    <source>
        <dbReference type="PROSITE" id="PS51708"/>
    </source>
</evidence>
<dbReference type="PROSITE" id="PS51708">
    <property type="entry name" value="CHAD"/>
    <property type="match status" value="1"/>
</dbReference>